<keyword evidence="1" id="KW-0472">Membrane</keyword>
<proteinExistence type="predicted"/>
<keyword evidence="3" id="KW-1185">Reference proteome</keyword>
<reference evidence="2 3" key="1">
    <citation type="journal article" date="2012" name="BMC Genomics">
        <title>Complete genome sequence of Saccharothrix espanaensis DSM 44229T and comparison to the other completely sequenced Pseudonocardiaceae.</title>
        <authorList>
            <person name="Strobel T."/>
            <person name="Al-Dilaimi A."/>
            <person name="Blom J."/>
            <person name="Gessner A."/>
            <person name="Kalinowski J."/>
            <person name="Luzhetska M."/>
            <person name="Puhler A."/>
            <person name="Szczepanowski R."/>
            <person name="Bechthold A."/>
            <person name="Ruckert C."/>
        </authorList>
    </citation>
    <scope>NUCLEOTIDE SEQUENCE [LARGE SCALE GENOMIC DNA]</scope>
    <source>
        <strain evidence="3">ATCC 51144 / DSM 44229 / JCM 9112 / NBRC 15066 / NRRL 15764</strain>
    </source>
</reference>
<feature type="transmembrane region" description="Helical" evidence="1">
    <location>
        <begin position="39"/>
        <end position="60"/>
    </location>
</feature>
<dbReference type="STRING" id="1179773.BN6_83520"/>
<keyword evidence="1" id="KW-0812">Transmembrane</keyword>
<name>K0KGD0_SACES</name>
<accession>K0KGD0</accession>
<dbReference type="KEGG" id="sesp:BN6_83520"/>
<dbReference type="AlphaFoldDB" id="K0KGD0"/>
<dbReference type="HOGENOM" id="CLU_1968954_0_0_11"/>
<evidence type="ECO:0000313" key="3">
    <source>
        <dbReference type="Proteomes" id="UP000006281"/>
    </source>
</evidence>
<sequence>MAAARKAVHAARRASDRPWWVKRALTAVVRAPLVAGRAVGGFLVEVFGDLAVVLFAWAQLLAVGLLLWWGLTTAPVVTVGVVVVVIAVLARGRVVLKREEPRGPFDRFTAGAYTWLKLWGAALLPAL</sequence>
<evidence type="ECO:0000313" key="2">
    <source>
        <dbReference type="EMBL" id="CCH35568.1"/>
    </source>
</evidence>
<gene>
    <name evidence="2" type="ordered locus">BN6_83520</name>
</gene>
<protein>
    <submittedName>
        <fullName evidence="2">Putative membrane protein</fullName>
    </submittedName>
</protein>
<keyword evidence="1" id="KW-1133">Transmembrane helix</keyword>
<dbReference type="PATRIC" id="fig|1179773.3.peg.8431"/>
<organism evidence="2 3">
    <name type="scientific">Saccharothrix espanaensis (strain ATCC 51144 / DSM 44229 / JCM 9112 / NBRC 15066 / NRRL 15764)</name>
    <dbReference type="NCBI Taxonomy" id="1179773"/>
    <lineage>
        <taxon>Bacteria</taxon>
        <taxon>Bacillati</taxon>
        <taxon>Actinomycetota</taxon>
        <taxon>Actinomycetes</taxon>
        <taxon>Pseudonocardiales</taxon>
        <taxon>Pseudonocardiaceae</taxon>
        <taxon>Saccharothrix</taxon>
    </lineage>
</organism>
<dbReference type="Proteomes" id="UP000006281">
    <property type="component" value="Chromosome"/>
</dbReference>
<dbReference type="EMBL" id="HE804045">
    <property type="protein sequence ID" value="CCH35568.1"/>
    <property type="molecule type" value="Genomic_DNA"/>
</dbReference>
<feature type="transmembrane region" description="Helical" evidence="1">
    <location>
        <begin position="66"/>
        <end position="90"/>
    </location>
</feature>
<evidence type="ECO:0000256" key="1">
    <source>
        <dbReference type="SAM" id="Phobius"/>
    </source>
</evidence>